<feature type="transmembrane region" description="Helical" evidence="1">
    <location>
        <begin position="39"/>
        <end position="61"/>
    </location>
</feature>
<dbReference type="EMBL" id="JAHLQI010000001">
    <property type="protein sequence ID" value="MBU5489577.1"/>
    <property type="molecule type" value="Genomic_DNA"/>
</dbReference>
<keyword evidence="1" id="KW-0812">Transmembrane</keyword>
<feature type="domain" description="YARHG" evidence="2">
    <location>
        <begin position="210"/>
        <end position="296"/>
    </location>
</feature>
<protein>
    <submittedName>
        <fullName evidence="3">YARHG domain-containing protein</fullName>
    </submittedName>
</protein>
<accession>A0ABS6EQR2</accession>
<comment type="caution">
    <text evidence="3">The sequence shown here is derived from an EMBL/GenBank/DDBJ whole genome shotgun (WGS) entry which is preliminary data.</text>
</comment>
<dbReference type="Proteomes" id="UP000783588">
    <property type="component" value="Unassembled WGS sequence"/>
</dbReference>
<dbReference type="RefSeq" id="WP_216469169.1">
    <property type="nucleotide sequence ID" value="NZ_JAHLQI010000001.1"/>
</dbReference>
<keyword evidence="1" id="KW-1133">Transmembrane helix</keyword>
<organism evidence="3 4">
    <name type="scientific">Butyricicoccus intestinisimiae</name>
    <dbReference type="NCBI Taxonomy" id="2841509"/>
    <lineage>
        <taxon>Bacteria</taxon>
        <taxon>Bacillati</taxon>
        <taxon>Bacillota</taxon>
        <taxon>Clostridia</taxon>
        <taxon>Eubacteriales</taxon>
        <taxon>Butyricicoccaceae</taxon>
        <taxon>Butyricicoccus</taxon>
    </lineage>
</organism>
<dbReference type="Pfam" id="PF13308">
    <property type="entry name" value="YARHG"/>
    <property type="match status" value="1"/>
</dbReference>
<reference evidence="3 4" key="1">
    <citation type="submission" date="2021-06" db="EMBL/GenBank/DDBJ databases">
        <authorList>
            <person name="Sun Q."/>
            <person name="Li D."/>
        </authorList>
    </citation>
    <scope>NUCLEOTIDE SEQUENCE [LARGE SCALE GENOMIC DNA]</scope>
    <source>
        <strain evidence="3 4">MSJd-7</strain>
    </source>
</reference>
<gene>
    <name evidence="3" type="ORF">KQI75_02870</name>
</gene>
<keyword evidence="1" id="KW-0472">Membrane</keyword>
<feature type="transmembrane region" description="Helical" evidence="1">
    <location>
        <begin position="12"/>
        <end position="33"/>
    </location>
</feature>
<dbReference type="InterPro" id="IPR025582">
    <property type="entry name" value="YARHG_dom"/>
</dbReference>
<evidence type="ECO:0000313" key="3">
    <source>
        <dbReference type="EMBL" id="MBU5489577.1"/>
    </source>
</evidence>
<evidence type="ECO:0000256" key="1">
    <source>
        <dbReference type="SAM" id="Phobius"/>
    </source>
</evidence>
<feature type="transmembrane region" description="Helical" evidence="1">
    <location>
        <begin position="138"/>
        <end position="157"/>
    </location>
</feature>
<proteinExistence type="predicted"/>
<evidence type="ECO:0000313" key="4">
    <source>
        <dbReference type="Proteomes" id="UP000783588"/>
    </source>
</evidence>
<sequence>MGSTYIRKLLAHVVRLCASLGIAALCFDGIAWLGIKYHWIYALVQTYGSWLFVILLYLMLYKAYQNFGSWKRKDILWERFAIAPENFSQMLLDDTENVMLMRDDREKKVRTYRNLVSGDLIVTTYDVPLRKQKNRRNLHVLLCVIAAVALSIGLQAVPRISNWNQKLGAAQLAYGYDVSDGLPGVQAYWKELMPDLPDLPELPSLQLGSKRYVLPASGVRRLTEKDVAGMDQETIQLAINEIYAKNGYDFASNPSIQEYFLQKSWYHPTVSTTAEAQANFSDVEKYNVNFLAQHRT</sequence>
<evidence type="ECO:0000259" key="2">
    <source>
        <dbReference type="SMART" id="SM01324"/>
    </source>
</evidence>
<name>A0ABS6EQR2_9FIRM</name>
<dbReference type="SMART" id="SM01324">
    <property type="entry name" value="YARHG"/>
    <property type="match status" value="1"/>
</dbReference>
<keyword evidence="4" id="KW-1185">Reference proteome</keyword>